<name>A0A7T0BT16_9BACT</name>
<dbReference type="Proteomes" id="UP000594688">
    <property type="component" value="Chromosome"/>
</dbReference>
<reference evidence="2 3" key="1">
    <citation type="submission" date="2020-02" db="EMBL/GenBank/DDBJ databases">
        <title>Genomic and physiological characterization of two novel Nitrospinaceae genera.</title>
        <authorList>
            <person name="Mueller A.J."/>
            <person name="Jung M.-Y."/>
            <person name="Strachan C.R."/>
            <person name="Herbold C.W."/>
            <person name="Kirkegaard R.H."/>
            <person name="Daims H."/>
        </authorList>
    </citation>
    <scope>NUCLEOTIDE SEQUENCE [LARGE SCALE GENOMIC DNA]</scope>
    <source>
        <strain evidence="2">EB</strain>
    </source>
</reference>
<organism evidence="2 3">
    <name type="scientific">Candidatus Nitronauta litoralis</name>
    <dbReference type="NCBI Taxonomy" id="2705533"/>
    <lineage>
        <taxon>Bacteria</taxon>
        <taxon>Pseudomonadati</taxon>
        <taxon>Nitrospinota/Tectimicrobiota group</taxon>
        <taxon>Nitrospinota</taxon>
        <taxon>Nitrospinia</taxon>
        <taxon>Nitrospinales</taxon>
        <taxon>Nitrospinaceae</taxon>
        <taxon>Candidatus Nitronauta</taxon>
    </lineage>
</organism>
<proteinExistence type="predicted"/>
<protein>
    <submittedName>
        <fullName evidence="2">Porin</fullName>
    </submittedName>
</protein>
<dbReference type="KEGG" id="nli:G3M70_00640"/>
<accession>A0A7T0BT16</accession>
<evidence type="ECO:0000256" key="1">
    <source>
        <dbReference type="SAM" id="SignalP"/>
    </source>
</evidence>
<dbReference type="Gene3D" id="2.40.160.10">
    <property type="entry name" value="Porin"/>
    <property type="match status" value="1"/>
</dbReference>
<keyword evidence="1" id="KW-0732">Signal</keyword>
<evidence type="ECO:0000313" key="2">
    <source>
        <dbReference type="EMBL" id="QPJ60474.1"/>
    </source>
</evidence>
<dbReference type="InterPro" id="IPR023614">
    <property type="entry name" value="Porin_dom_sf"/>
</dbReference>
<feature type="chain" id="PRO_5032555453" evidence="1">
    <location>
        <begin position="24"/>
        <end position="458"/>
    </location>
</feature>
<dbReference type="AlphaFoldDB" id="A0A7T0BT16"/>
<feature type="signal peptide" evidence="1">
    <location>
        <begin position="1"/>
        <end position="23"/>
    </location>
</feature>
<dbReference type="EMBL" id="CP048685">
    <property type="protein sequence ID" value="QPJ60474.1"/>
    <property type="molecule type" value="Genomic_DNA"/>
</dbReference>
<dbReference type="InterPro" id="IPR010870">
    <property type="entry name" value="Porin_O/P"/>
</dbReference>
<evidence type="ECO:0000313" key="3">
    <source>
        <dbReference type="Proteomes" id="UP000594688"/>
    </source>
</evidence>
<gene>
    <name evidence="2" type="ORF">G3M70_00640</name>
</gene>
<dbReference type="Pfam" id="PF07396">
    <property type="entry name" value="Porin_O_P"/>
    <property type="match status" value="1"/>
</dbReference>
<dbReference type="SUPFAM" id="SSF56935">
    <property type="entry name" value="Porins"/>
    <property type="match status" value="1"/>
</dbReference>
<sequence>MRTTWLCLSILLGSLVAVVPVQADMSQGELRLKAMEEKLNALHEPDLKVNYGPHGVKSTKDVKASYGKKGFRLETGNELFQTNLQWRAQMRYSGVHSSDPRSPGDFTRLGTSNFELRRVRMKIGGHGYKPWLKYYFEVDLQPSTNTLGGNQSRNTRSRVIDWRIDVQPWDFLGIRVGQWKVNYNRERVDSSGRQQFVERSIVNRQFTIDRQVGVMAQGRLFKGTHAELRYYAGVFNGEGKGVNNPDDNHMYMARIQWNFLGRDLKWRQSDVKFHKKPAGSLAFATAHNTGVCTRWSSSGCGNLSRYVAPGTAGQQTEAYEIEQYLEEFAFKWQGLSLQQEYHWKNIRDTANIIMVNKDYMDGGYGQIGYFPHGLISAVPEGLEVAFRYAVVNEPDRSIVPQGVFNENMREEFTGALNYFIAGHNNKVTLDVSYLNLQDASTNRFYDDGRVRLQWDISF</sequence>